<feature type="domain" description="HTH CENPB-type" evidence="3">
    <location>
        <begin position="44"/>
        <end position="113"/>
    </location>
</feature>
<evidence type="ECO:0000313" key="5">
    <source>
        <dbReference type="Proteomes" id="UP000019471"/>
    </source>
</evidence>
<dbReference type="CDD" id="cd11655">
    <property type="entry name" value="rap1_myb-like"/>
    <property type="match status" value="1"/>
</dbReference>
<dbReference type="RefSeq" id="XP_007748500.1">
    <property type="nucleotide sequence ID" value="XM_007750310.1"/>
</dbReference>
<feature type="region of interest" description="Disordered" evidence="2">
    <location>
        <begin position="385"/>
        <end position="480"/>
    </location>
</feature>
<dbReference type="EMBL" id="AMGX01000017">
    <property type="protein sequence ID" value="EXJ67085.1"/>
    <property type="molecule type" value="Genomic_DNA"/>
</dbReference>
<dbReference type="PROSITE" id="PS51253">
    <property type="entry name" value="HTH_CENPB"/>
    <property type="match status" value="1"/>
</dbReference>
<evidence type="ECO:0000256" key="1">
    <source>
        <dbReference type="ARBA" id="ARBA00023125"/>
    </source>
</evidence>
<organism evidence="4 5">
    <name type="scientific">Cladophialophora psammophila CBS 110553</name>
    <dbReference type="NCBI Taxonomy" id="1182543"/>
    <lineage>
        <taxon>Eukaryota</taxon>
        <taxon>Fungi</taxon>
        <taxon>Dikarya</taxon>
        <taxon>Ascomycota</taxon>
        <taxon>Pezizomycotina</taxon>
        <taxon>Eurotiomycetes</taxon>
        <taxon>Chaetothyriomycetidae</taxon>
        <taxon>Chaetothyriales</taxon>
        <taxon>Herpotrichiellaceae</taxon>
        <taxon>Cladophialophora</taxon>
    </lineage>
</organism>
<proteinExistence type="predicted"/>
<dbReference type="Proteomes" id="UP000019471">
    <property type="component" value="Unassembled WGS sequence"/>
</dbReference>
<feature type="compositionally biased region" description="Polar residues" evidence="2">
    <location>
        <begin position="469"/>
        <end position="480"/>
    </location>
</feature>
<dbReference type="InterPro" id="IPR015010">
    <property type="entry name" value="TERF2IP_Myb"/>
</dbReference>
<dbReference type="InterPro" id="IPR044925">
    <property type="entry name" value="His-Me_finger_sf"/>
</dbReference>
<evidence type="ECO:0000313" key="4">
    <source>
        <dbReference type="EMBL" id="EXJ67085.1"/>
    </source>
</evidence>
<evidence type="ECO:0000259" key="3">
    <source>
        <dbReference type="PROSITE" id="PS51253"/>
    </source>
</evidence>
<feature type="compositionally biased region" description="Basic and acidic residues" evidence="2">
    <location>
        <begin position="439"/>
        <end position="454"/>
    </location>
</feature>
<dbReference type="Pfam" id="PF05551">
    <property type="entry name" value="zf-His_Me_endon"/>
    <property type="match status" value="1"/>
</dbReference>
<dbReference type="OrthoDB" id="4161214at2759"/>
<dbReference type="InterPro" id="IPR044930">
    <property type="entry name" value="Homing_endonuclease_His-Me"/>
</dbReference>
<dbReference type="SUPFAM" id="SSF46689">
    <property type="entry name" value="Homeodomain-like"/>
    <property type="match status" value="1"/>
</dbReference>
<evidence type="ECO:0000256" key="2">
    <source>
        <dbReference type="SAM" id="MobiDB-lite"/>
    </source>
</evidence>
<dbReference type="SUPFAM" id="SSF54060">
    <property type="entry name" value="His-Me finger endonucleases"/>
    <property type="match status" value="1"/>
</dbReference>
<reference evidence="4 5" key="1">
    <citation type="submission" date="2013-03" db="EMBL/GenBank/DDBJ databases">
        <title>The Genome Sequence of Cladophialophora psammophila CBS 110553.</title>
        <authorList>
            <consortium name="The Broad Institute Genomics Platform"/>
            <person name="Cuomo C."/>
            <person name="de Hoog S."/>
            <person name="Gorbushina A."/>
            <person name="Walker B."/>
            <person name="Young S.K."/>
            <person name="Zeng Q."/>
            <person name="Gargeya S."/>
            <person name="Fitzgerald M."/>
            <person name="Haas B."/>
            <person name="Abouelleil A."/>
            <person name="Allen A.W."/>
            <person name="Alvarado L."/>
            <person name="Arachchi H.M."/>
            <person name="Berlin A.M."/>
            <person name="Chapman S.B."/>
            <person name="Gainer-Dewar J."/>
            <person name="Goldberg J."/>
            <person name="Griggs A."/>
            <person name="Gujja S."/>
            <person name="Hansen M."/>
            <person name="Howarth C."/>
            <person name="Imamovic A."/>
            <person name="Ireland A."/>
            <person name="Larimer J."/>
            <person name="McCowan C."/>
            <person name="Murphy C."/>
            <person name="Pearson M."/>
            <person name="Poon T.W."/>
            <person name="Priest M."/>
            <person name="Roberts A."/>
            <person name="Saif S."/>
            <person name="Shea T."/>
            <person name="Sisk P."/>
            <person name="Sykes S."/>
            <person name="Wortman J."/>
            <person name="Nusbaum C."/>
            <person name="Birren B."/>
        </authorList>
    </citation>
    <scope>NUCLEOTIDE SEQUENCE [LARGE SCALE GENOMIC DNA]</scope>
    <source>
        <strain evidence="4 5">CBS 110553</strain>
    </source>
</reference>
<comment type="caution">
    <text evidence="4">The sequence shown here is derived from an EMBL/GenBank/DDBJ whole genome shotgun (WGS) entry which is preliminary data.</text>
</comment>
<dbReference type="AlphaFoldDB" id="W9WQ12"/>
<keyword evidence="5" id="KW-1185">Reference proteome</keyword>
<sequence length="863" mass="97637">MDPFNHLSHCGITITEDGSLAATVETGAPEAKETEDSEEAQDALGRKKRTRFTREDDEELKQWMTNAMKEGIPITGTKVFEDLAAVNGRHSAVSWNWRWLRQFRYRADPQSTTFGRVLEDDPGPEPMTAPPGHILPDRPRDPSGSGVEAANADSPPHAGPRTAYLPRDRWEHDGSAIPPPHFRALTHHLPDGRTTRAHLRAESEKTLRQMLHLNSSAELARWLVQDWVLDVYVEYDAAVLQPVSERFDDRGREIRRSWSKYTINNAMEALRRVSPRYLPREVDKSGWNLDDHDIRFIVRLVAAGRAPGRWWESQTLDSDLPDLCATAYRLAGWLRSVHRQTTALADQGHQMHRARCFWWMEHLRRASREAGSLVDLPAGRGLPRMSGAFGPARSGPSDTPTTLILDGTDEESCYYTASEGEQSQPRRHAGPLSGTDSSRSAETEPRDPDLHECSDGVDSANDDEEHSCGSDSSFGEASNGESSFDSACAALRYPEPAHLPPRVSRIEIPQVPAYPIRLAPRKAATADKFEIWGTEVGRNRFLREQQILLASWGVTPLQTSACVLVPNMWSNADPERLLERFDLQMMPPITAQRLVFTMKGRTMAFTRAAAWFAEPRRGIDIDNFFGDGPYMPMHGSHRCHHPHCVNPTHAVYDPAHVNCGRERCRNAAREFRRYGFDVPAFCDRHDPPCLMQQAALTTQEAYVIQFVNLCRAKEKPLPFEVPQKPVSHEFSSFETQLPVSFCSSSPSMSPPDFVRGAADASLPTQRPRGPTFYCSFCKSRSYRSVASYWGHIRDEHGLESTSERLDEIRRAGVVWRAHLEDHRRRGHGVSLNDPTWVKLQQIQEPNFSWGVVESWKLRAWRER</sequence>
<dbReference type="InterPro" id="IPR006600">
    <property type="entry name" value="HTH_CenpB_DNA-bd_dom"/>
</dbReference>
<dbReference type="Gene3D" id="3.90.75.10">
    <property type="entry name" value="Homing Intron 3 (I-ppo) Encoded Endonuclease, Chain A"/>
    <property type="match status" value="1"/>
</dbReference>
<feature type="region of interest" description="Disordered" evidence="2">
    <location>
        <begin position="26"/>
        <end position="55"/>
    </location>
</feature>
<dbReference type="InterPro" id="IPR009057">
    <property type="entry name" value="Homeodomain-like_sf"/>
</dbReference>
<dbReference type="Pfam" id="PF08914">
    <property type="entry name" value="Myb_Rap1"/>
    <property type="match status" value="1"/>
</dbReference>
<protein>
    <recommendedName>
        <fullName evidence="3">HTH CENPB-type domain-containing protein</fullName>
    </recommendedName>
</protein>
<feature type="region of interest" description="Disordered" evidence="2">
    <location>
        <begin position="114"/>
        <end position="165"/>
    </location>
</feature>
<dbReference type="InterPro" id="IPR008704">
    <property type="entry name" value="Endonuclease_Zinc-binding_loop"/>
</dbReference>
<dbReference type="GeneID" id="19194427"/>
<gene>
    <name evidence="4" type="ORF">A1O5_09731</name>
</gene>
<accession>W9WQ12</accession>
<keyword evidence="1" id="KW-0238">DNA-binding</keyword>
<dbReference type="HOGENOM" id="CLU_331754_0_0_1"/>
<dbReference type="Gene3D" id="1.10.10.60">
    <property type="entry name" value="Homeodomain-like"/>
    <property type="match status" value="1"/>
</dbReference>
<name>W9WQ12_9EURO</name>
<dbReference type="GO" id="GO:0004519">
    <property type="term" value="F:endonuclease activity"/>
    <property type="evidence" value="ECO:0007669"/>
    <property type="project" value="InterPro"/>
</dbReference>
<dbReference type="GO" id="GO:0003677">
    <property type="term" value="F:DNA binding"/>
    <property type="evidence" value="ECO:0007669"/>
    <property type="project" value="UniProtKB-KW"/>
</dbReference>